<evidence type="ECO:0000256" key="5">
    <source>
        <dbReference type="ARBA" id="ARBA00022692"/>
    </source>
</evidence>
<feature type="domain" description="Protein kinase" evidence="19">
    <location>
        <begin position="212"/>
        <end position="519"/>
    </location>
</feature>
<keyword evidence="4 16" id="KW-0808">Transferase</keyword>
<keyword evidence="13 16" id="KW-0472">Membrane</keyword>
<evidence type="ECO:0000256" key="16">
    <source>
        <dbReference type="RuleBase" id="RU361271"/>
    </source>
</evidence>
<dbReference type="Proteomes" id="UP000694941">
    <property type="component" value="Unplaced"/>
</dbReference>
<dbReference type="Gene3D" id="1.10.510.10">
    <property type="entry name" value="Transferase(Phosphotransferase) domain 1"/>
    <property type="match status" value="1"/>
</dbReference>
<dbReference type="EC" id="2.7.11.30" evidence="16"/>
<evidence type="ECO:0000256" key="15">
    <source>
        <dbReference type="PROSITE-ProRule" id="PRU10141"/>
    </source>
</evidence>
<comment type="subcellular location">
    <subcellularLocation>
        <location evidence="1 16">Membrane</location>
        <topology evidence="1 16">Single-pass type I membrane protein</topology>
    </subcellularLocation>
</comment>
<dbReference type="CDD" id="cd14054">
    <property type="entry name" value="STKc_BMPR2_AMHR2"/>
    <property type="match status" value="1"/>
</dbReference>
<accession>A0ABM1BKZ6</accession>
<evidence type="ECO:0000256" key="14">
    <source>
        <dbReference type="ARBA" id="ARBA00023170"/>
    </source>
</evidence>
<dbReference type="PRINTS" id="PR00653">
    <property type="entry name" value="ACTIVIN2R"/>
</dbReference>
<dbReference type="Pfam" id="PF07714">
    <property type="entry name" value="PK_Tyr_Ser-Thr"/>
    <property type="match status" value="1"/>
</dbReference>
<comment type="cofactor">
    <cofactor evidence="16">
        <name>Mg(2+)</name>
        <dbReference type="ChEBI" id="CHEBI:18420"/>
    </cofactor>
    <cofactor evidence="16">
        <name>Mn(2+)</name>
        <dbReference type="ChEBI" id="CHEBI:29035"/>
    </cofactor>
</comment>
<evidence type="ECO:0000256" key="12">
    <source>
        <dbReference type="ARBA" id="ARBA00022989"/>
    </source>
</evidence>
<evidence type="ECO:0000256" key="9">
    <source>
        <dbReference type="ARBA" id="ARBA00022777"/>
    </source>
</evidence>
<feature type="compositionally biased region" description="Polar residues" evidence="17">
    <location>
        <begin position="851"/>
        <end position="860"/>
    </location>
</feature>
<evidence type="ECO:0000256" key="13">
    <source>
        <dbReference type="ARBA" id="ARBA00023136"/>
    </source>
</evidence>
<keyword evidence="3 16" id="KW-0723">Serine/threonine-protein kinase</keyword>
<keyword evidence="11 16" id="KW-0460">Magnesium</keyword>
<feature type="transmembrane region" description="Helical" evidence="16">
    <location>
        <begin position="159"/>
        <end position="180"/>
    </location>
</feature>
<comment type="catalytic activity">
    <reaction evidence="16">
        <text>L-threonyl-[receptor-protein] + ATP = O-phospho-L-threonyl-[receptor-protein] + ADP + H(+)</text>
        <dbReference type="Rhea" id="RHEA:44880"/>
        <dbReference type="Rhea" id="RHEA-COMP:11024"/>
        <dbReference type="Rhea" id="RHEA-COMP:11025"/>
        <dbReference type="ChEBI" id="CHEBI:15378"/>
        <dbReference type="ChEBI" id="CHEBI:30013"/>
        <dbReference type="ChEBI" id="CHEBI:30616"/>
        <dbReference type="ChEBI" id="CHEBI:61977"/>
        <dbReference type="ChEBI" id="CHEBI:456216"/>
        <dbReference type="EC" id="2.7.11.30"/>
    </reaction>
</comment>
<feature type="region of interest" description="Disordered" evidence="17">
    <location>
        <begin position="535"/>
        <end position="588"/>
    </location>
</feature>
<evidence type="ECO:0000256" key="7">
    <source>
        <dbReference type="ARBA" id="ARBA00022729"/>
    </source>
</evidence>
<evidence type="ECO:0000259" key="19">
    <source>
        <dbReference type="PROSITE" id="PS50011"/>
    </source>
</evidence>
<keyword evidence="8 15" id="KW-0547">Nucleotide-binding</keyword>
<keyword evidence="6 16" id="KW-0479">Metal-binding</keyword>
<sequence>MHIFRAVVILWISGVLGVCSSNGTKCAITKNPQVKYSHGETSGEEVRTVTGYEDGIEIQHCPKGTCYTVWQGDFNTTSNDVVLLQGCWENAGSRDCDSPECVSKKKPTKPTNNTKFCCCTGYLCNFNFTHDYDPSSEESELASPVPQFIKEPASKAESVIIALASFCSLCVITVAGILIFRKWPSSTKISNDSVNMVEGPSSLNSTFDLDSLKIQENIGMGRYGSVARGTLNGFSVAIKTFAFENKQYFQNERDIYSLPLMDYPCLPKYFGSEERIGEDSQIEYLLVISYAPNGCLQDYLRNHTVDWPTLCKMMQTITQGLAYLHSDICKGDLVKPCIAHRDLTSRNILVNDDLSCIICDFGFAIQIAGPKCTQNGEQQDMDSLCLTDVGTLRYMAPEALEGAVNLRDCESSLKQVDMYALGLILWEIATRCSDLYQGLEVPEYKLPFEAELGKHPTVDQMQVLVARHKAHPLFPEIWKDSNPAVRALKETIEDCWDQDAEARLTALCVEERLAEIPVLWERYKAGLNIYGVSPTVNQTGSSQDNGPIINSSSGSQRTASTMLSTTATDSSRGNRISQGHASNTSENTLETILTVSPSESSAPPVTGGEKNNIANLGGLFYPKVIGPLQPHQGRNPCMERNLMVESFEEVSVEGNQLMDKGSKYHKSPLNHTGEDIFDNLNLSENLESNALVSSDVLGHNSNPIPYLQNAVRPYGVMPKQPNMPGNGHNTIPASSNEKKVGKKPFTFFQWKESNHGFIFGIKNFFSRNSSDKKKVALQEKQQTHNHENGTKINIGDSFNFNSLKNVQAAPKDTIVCIMDHRGKSDPYQTVVRTIEKNMNLAKAKNYVSSDQRFDSDTSLSGDALETEGQSQRRPSTLPLESQAPPESSCEMSAHFEELDHYTDECVDAKHKTEKIVKRVKTPFQMKVGRFSLYNDRIMSCKEEQSEEFVSEHKAGDSSKSSLSMPHGINRYCLSETVPLLQETKEKSGCTLDDRHSSEEQKLAETCDITKL</sequence>
<keyword evidence="16" id="KW-0464">Manganese</keyword>
<proteinExistence type="inferred from homology"/>
<dbReference type="Gene3D" id="3.30.200.20">
    <property type="entry name" value="Phosphorylase Kinase, domain 1"/>
    <property type="match status" value="1"/>
</dbReference>
<dbReference type="InterPro" id="IPR000333">
    <property type="entry name" value="TGFB_receptor"/>
</dbReference>
<keyword evidence="7 18" id="KW-0732">Signal</keyword>
<evidence type="ECO:0000256" key="18">
    <source>
        <dbReference type="SAM" id="SignalP"/>
    </source>
</evidence>
<keyword evidence="14 16" id="KW-0675">Receptor</keyword>
<gene>
    <name evidence="21" type="primary">LOC106468220</name>
</gene>
<dbReference type="RefSeq" id="XP_013784087.1">
    <property type="nucleotide sequence ID" value="XM_013928633.2"/>
</dbReference>
<evidence type="ECO:0000313" key="21">
    <source>
        <dbReference type="RefSeq" id="XP_013784087.1"/>
    </source>
</evidence>
<evidence type="ECO:0000256" key="6">
    <source>
        <dbReference type="ARBA" id="ARBA00022723"/>
    </source>
</evidence>
<dbReference type="InterPro" id="IPR000719">
    <property type="entry name" value="Prot_kinase_dom"/>
</dbReference>
<evidence type="ECO:0000256" key="1">
    <source>
        <dbReference type="ARBA" id="ARBA00004479"/>
    </source>
</evidence>
<dbReference type="PROSITE" id="PS50011">
    <property type="entry name" value="PROTEIN_KINASE_DOM"/>
    <property type="match status" value="1"/>
</dbReference>
<keyword evidence="20" id="KW-1185">Reference proteome</keyword>
<reference evidence="21" key="1">
    <citation type="submission" date="2025-08" db="UniProtKB">
        <authorList>
            <consortium name="RefSeq"/>
        </authorList>
    </citation>
    <scope>IDENTIFICATION</scope>
    <source>
        <tissue evidence="21">Muscle</tissue>
    </source>
</reference>
<evidence type="ECO:0000313" key="20">
    <source>
        <dbReference type="Proteomes" id="UP000694941"/>
    </source>
</evidence>
<dbReference type="SUPFAM" id="SSF57302">
    <property type="entry name" value="Snake toxin-like"/>
    <property type="match status" value="1"/>
</dbReference>
<dbReference type="PROSITE" id="PS00107">
    <property type="entry name" value="PROTEIN_KINASE_ATP"/>
    <property type="match status" value="1"/>
</dbReference>
<evidence type="ECO:0000256" key="11">
    <source>
        <dbReference type="ARBA" id="ARBA00022842"/>
    </source>
</evidence>
<protein>
    <recommendedName>
        <fullName evidence="16">Serine/threonine-protein kinase receptor</fullName>
        <ecNumber evidence="16">2.7.11.30</ecNumber>
    </recommendedName>
</protein>
<feature type="binding site" evidence="15">
    <location>
        <position position="239"/>
    </location>
    <ligand>
        <name>ATP</name>
        <dbReference type="ChEBI" id="CHEBI:30616"/>
    </ligand>
</feature>
<dbReference type="InterPro" id="IPR017441">
    <property type="entry name" value="Protein_kinase_ATP_BS"/>
</dbReference>
<dbReference type="InterPro" id="IPR045860">
    <property type="entry name" value="Snake_toxin-like_sf"/>
</dbReference>
<dbReference type="GeneID" id="106468220"/>
<dbReference type="InterPro" id="IPR001245">
    <property type="entry name" value="Ser-Thr/Tyr_kinase_cat_dom"/>
</dbReference>
<evidence type="ECO:0000256" key="17">
    <source>
        <dbReference type="SAM" id="MobiDB-lite"/>
    </source>
</evidence>
<organism evidence="20 21">
    <name type="scientific">Limulus polyphemus</name>
    <name type="common">Atlantic horseshoe crab</name>
    <dbReference type="NCBI Taxonomy" id="6850"/>
    <lineage>
        <taxon>Eukaryota</taxon>
        <taxon>Metazoa</taxon>
        <taxon>Ecdysozoa</taxon>
        <taxon>Arthropoda</taxon>
        <taxon>Chelicerata</taxon>
        <taxon>Merostomata</taxon>
        <taxon>Xiphosura</taxon>
        <taxon>Limulidae</taxon>
        <taxon>Limulus</taxon>
    </lineage>
</organism>
<feature type="signal peptide" evidence="18">
    <location>
        <begin position="1"/>
        <end position="17"/>
    </location>
</feature>
<evidence type="ECO:0000256" key="10">
    <source>
        <dbReference type="ARBA" id="ARBA00022840"/>
    </source>
</evidence>
<dbReference type="PANTHER" id="PTHR23255">
    <property type="entry name" value="TRANSFORMING GROWTH FACTOR-BETA RECEPTOR TYPE I AND II"/>
    <property type="match status" value="1"/>
</dbReference>
<dbReference type="InterPro" id="IPR011009">
    <property type="entry name" value="Kinase-like_dom_sf"/>
</dbReference>
<dbReference type="SUPFAM" id="SSF56112">
    <property type="entry name" value="Protein kinase-like (PK-like)"/>
    <property type="match status" value="1"/>
</dbReference>
<feature type="chain" id="PRO_5047237008" description="Serine/threonine-protein kinase receptor" evidence="18">
    <location>
        <begin position="18"/>
        <end position="1011"/>
    </location>
</feature>
<evidence type="ECO:0000256" key="4">
    <source>
        <dbReference type="ARBA" id="ARBA00022679"/>
    </source>
</evidence>
<feature type="region of interest" description="Disordered" evidence="17">
    <location>
        <begin position="851"/>
        <end position="889"/>
    </location>
</feature>
<evidence type="ECO:0000256" key="3">
    <source>
        <dbReference type="ARBA" id="ARBA00022527"/>
    </source>
</evidence>
<dbReference type="CDD" id="cd23533">
    <property type="entry name" value="TFP_LU_ECD_BMPR2_like"/>
    <property type="match status" value="1"/>
</dbReference>
<evidence type="ECO:0000256" key="8">
    <source>
        <dbReference type="ARBA" id="ARBA00022741"/>
    </source>
</evidence>
<evidence type="ECO:0000256" key="2">
    <source>
        <dbReference type="ARBA" id="ARBA00009605"/>
    </source>
</evidence>
<dbReference type="PANTHER" id="PTHR23255:SF100">
    <property type="entry name" value="RECEPTOR PROTEIN SERINE_THREONINE KINASE"/>
    <property type="match status" value="1"/>
</dbReference>
<keyword evidence="9 16" id="KW-0418">Kinase</keyword>
<keyword evidence="5 16" id="KW-0812">Transmembrane</keyword>
<keyword evidence="12 16" id="KW-1133">Transmembrane helix</keyword>
<name>A0ABM1BKZ6_LIMPO</name>
<dbReference type="Gene3D" id="2.10.60.10">
    <property type="entry name" value="CD59"/>
    <property type="match status" value="1"/>
</dbReference>
<comment type="similarity">
    <text evidence="2 16">Belongs to the protein kinase superfamily. TKL Ser/Thr protein kinase family. TGFB receptor subfamily.</text>
</comment>
<keyword evidence="10 15" id="KW-0067">ATP-binding</keyword>